<dbReference type="OrthoDB" id="544400at2759"/>
<dbReference type="PROSITE" id="PS00107">
    <property type="entry name" value="PROTEIN_KINASE_ATP"/>
    <property type="match status" value="1"/>
</dbReference>
<dbReference type="GO" id="GO:0005524">
    <property type="term" value="F:ATP binding"/>
    <property type="evidence" value="ECO:0007669"/>
    <property type="project" value="UniProtKB-UniRule"/>
</dbReference>
<evidence type="ECO:0000256" key="5">
    <source>
        <dbReference type="ARBA" id="ARBA00022729"/>
    </source>
</evidence>
<dbReference type="SMART" id="SM00220">
    <property type="entry name" value="S_TKc"/>
    <property type="match status" value="1"/>
</dbReference>
<dbReference type="FunFam" id="1.10.510.10:FF:000590">
    <property type="entry name" value="PR5-like receptor kinase"/>
    <property type="match status" value="1"/>
</dbReference>
<accession>A0A5J4ZIG0</accession>
<keyword evidence="5 14" id="KW-0732">Signal</keyword>
<dbReference type="Pfam" id="PF13947">
    <property type="entry name" value="GUB_WAK_bind"/>
    <property type="match status" value="1"/>
</dbReference>
<evidence type="ECO:0000313" key="16">
    <source>
        <dbReference type="EMBL" id="KAA8517037.1"/>
    </source>
</evidence>
<keyword evidence="9 13" id="KW-1133">Transmembrane helix</keyword>
<keyword evidence="4 13" id="KW-0812">Transmembrane</keyword>
<keyword evidence="7" id="KW-0418">Kinase</keyword>
<dbReference type="PANTHER" id="PTHR27009">
    <property type="entry name" value="RUST RESISTANCE KINASE LR10-RELATED"/>
    <property type="match status" value="1"/>
</dbReference>
<dbReference type="InterPro" id="IPR025287">
    <property type="entry name" value="WAK_GUB"/>
</dbReference>
<keyword evidence="10 13" id="KW-0472">Membrane</keyword>
<reference evidence="16 17" key="1">
    <citation type="submission" date="2019-09" db="EMBL/GenBank/DDBJ databases">
        <title>A chromosome-level genome assembly of the Chinese tupelo Nyssa sinensis.</title>
        <authorList>
            <person name="Yang X."/>
            <person name="Kang M."/>
            <person name="Yang Y."/>
            <person name="Xiong H."/>
            <person name="Wang M."/>
            <person name="Zhang Z."/>
            <person name="Wang Z."/>
            <person name="Wu H."/>
            <person name="Ma T."/>
            <person name="Liu J."/>
            <person name="Xi Z."/>
        </authorList>
    </citation>
    <scope>NUCLEOTIDE SEQUENCE [LARGE SCALE GENOMIC DNA]</scope>
    <source>
        <strain evidence="16">J267</strain>
        <tissue evidence="16">Leaf</tissue>
    </source>
</reference>
<evidence type="ECO:0000256" key="2">
    <source>
        <dbReference type="ARBA" id="ARBA00022527"/>
    </source>
</evidence>
<evidence type="ECO:0000256" key="12">
    <source>
        <dbReference type="PROSITE-ProRule" id="PRU10141"/>
    </source>
</evidence>
<dbReference type="PROSITE" id="PS50011">
    <property type="entry name" value="PROTEIN_KINASE_DOM"/>
    <property type="match status" value="1"/>
</dbReference>
<dbReference type="InterPro" id="IPR011009">
    <property type="entry name" value="Kinase-like_dom_sf"/>
</dbReference>
<dbReference type="InterPro" id="IPR017441">
    <property type="entry name" value="Protein_kinase_ATP_BS"/>
</dbReference>
<dbReference type="Gene3D" id="3.30.200.20">
    <property type="entry name" value="Phosphorylase Kinase, domain 1"/>
    <property type="match status" value="1"/>
</dbReference>
<proteinExistence type="predicted"/>
<dbReference type="SUPFAM" id="SSF56112">
    <property type="entry name" value="Protein kinase-like (PK-like)"/>
    <property type="match status" value="1"/>
</dbReference>
<feature type="transmembrane region" description="Helical" evidence="13">
    <location>
        <begin position="310"/>
        <end position="336"/>
    </location>
</feature>
<evidence type="ECO:0000259" key="15">
    <source>
        <dbReference type="PROSITE" id="PS50011"/>
    </source>
</evidence>
<dbReference type="InterPro" id="IPR008271">
    <property type="entry name" value="Ser/Thr_kinase_AS"/>
</dbReference>
<dbReference type="EMBL" id="CM018051">
    <property type="protein sequence ID" value="KAA8517037.1"/>
    <property type="molecule type" value="Genomic_DNA"/>
</dbReference>
<dbReference type="GO" id="GO:0016020">
    <property type="term" value="C:membrane"/>
    <property type="evidence" value="ECO:0007669"/>
    <property type="project" value="UniProtKB-SubCell"/>
</dbReference>
<feature type="domain" description="Protein kinase" evidence="15">
    <location>
        <begin position="374"/>
        <end position="661"/>
    </location>
</feature>
<dbReference type="AlphaFoldDB" id="A0A5J4ZIG0"/>
<dbReference type="FunFam" id="3.30.200.20:FF:000178">
    <property type="entry name" value="serine/threonine-protein kinase PBS1-like"/>
    <property type="match status" value="1"/>
</dbReference>
<dbReference type="InterPro" id="IPR045874">
    <property type="entry name" value="LRK10/LRL21-25-like"/>
</dbReference>
<dbReference type="Pfam" id="PF00069">
    <property type="entry name" value="Pkinase"/>
    <property type="match status" value="1"/>
</dbReference>
<keyword evidence="3" id="KW-0808">Transferase</keyword>
<comment type="subcellular location">
    <subcellularLocation>
        <location evidence="1">Membrane</location>
        <topology evidence="1">Single-pass type I membrane protein</topology>
    </subcellularLocation>
</comment>
<dbReference type="GO" id="GO:0030247">
    <property type="term" value="F:polysaccharide binding"/>
    <property type="evidence" value="ECO:0007669"/>
    <property type="project" value="InterPro"/>
</dbReference>
<dbReference type="InterPro" id="IPR000719">
    <property type="entry name" value="Prot_kinase_dom"/>
</dbReference>
<sequence>MLGRKKLFAGLTASLLVLFSLTCTAEENHRCEASSCGNIHNISYPFRLISDPQNCGHPSFELSCESNRTILSLSSGKYNVEAITYENYSIRVVDPGLDKDNCSPFPLHFLSLFYPSKDVSGDSLYRGWYRYNEPITFISCAAPVNSPLYFDTAFCSKNTSYNSALSSLQKNTSSSSTLSSMQNHSYVVSGDMLISDMEESCTIGNVALVSLQIQSHGAIIGSNSFSDIHNRLVYGFELSWYQVYCKDRCNATGGFCYLDSNNKIRCWGDPCNSYKLHLSAVHPMQGPLQAPRFLCGIPSYYGIVTTFTGLFLACTGLFLAARLLCGIPLMLALLFYKFRRRHLSMYDIIEDFLQSHNKLMPIRYAFSDIKKMTNNFKDKLGEGGYGTVYKGKLRSGILVAVKMMGKSKATGQEFINEVGTIGRIHHVNVVQLIGFCAEGSKRALVYDFMPNGSLEKYIFPREEGSTLSLSWEKMYEISLGVARGIQYLHRGCDMQILHFDIKPHNILLDENFNPKVSDFGLAKLYPTEENTVSVTAARGTMGYMAPELFYKNIGGVSYKADVYSFGMLLMEMAGRRKNLNAFVDRLSQIYFPSWVYNQVNEGKDIEVGDATEEERKTVKKMIIVALWCIQMKPSDRPSMNEVIDMLEGNVEQLQMPPKPFLNPRDAS</sequence>
<evidence type="ECO:0000256" key="9">
    <source>
        <dbReference type="ARBA" id="ARBA00022989"/>
    </source>
</evidence>
<dbReference type="GO" id="GO:0004674">
    <property type="term" value="F:protein serine/threonine kinase activity"/>
    <property type="evidence" value="ECO:0007669"/>
    <property type="project" value="UniProtKB-KW"/>
</dbReference>
<evidence type="ECO:0000256" key="6">
    <source>
        <dbReference type="ARBA" id="ARBA00022741"/>
    </source>
</evidence>
<keyword evidence="11" id="KW-0325">Glycoprotein</keyword>
<keyword evidence="8 12" id="KW-0067">ATP-binding</keyword>
<evidence type="ECO:0000256" key="1">
    <source>
        <dbReference type="ARBA" id="ARBA00004479"/>
    </source>
</evidence>
<gene>
    <name evidence="16" type="ORF">F0562_017145</name>
</gene>
<evidence type="ECO:0000256" key="3">
    <source>
        <dbReference type="ARBA" id="ARBA00022679"/>
    </source>
</evidence>
<dbReference type="Gene3D" id="1.10.510.10">
    <property type="entry name" value="Transferase(Phosphotransferase) domain 1"/>
    <property type="match status" value="1"/>
</dbReference>
<evidence type="ECO:0000313" key="17">
    <source>
        <dbReference type="Proteomes" id="UP000325577"/>
    </source>
</evidence>
<evidence type="ECO:0000256" key="10">
    <source>
        <dbReference type="ARBA" id="ARBA00023136"/>
    </source>
</evidence>
<organism evidence="16 17">
    <name type="scientific">Nyssa sinensis</name>
    <dbReference type="NCBI Taxonomy" id="561372"/>
    <lineage>
        <taxon>Eukaryota</taxon>
        <taxon>Viridiplantae</taxon>
        <taxon>Streptophyta</taxon>
        <taxon>Embryophyta</taxon>
        <taxon>Tracheophyta</taxon>
        <taxon>Spermatophyta</taxon>
        <taxon>Magnoliopsida</taxon>
        <taxon>eudicotyledons</taxon>
        <taxon>Gunneridae</taxon>
        <taxon>Pentapetalae</taxon>
        <taxon>asterids</taxon>
        <taxon>Cornales</taxon>
        <taxon>Nyssaceae</taxon>
        <taxon>Nyssa</taxon>
    </lineage>
</organism>
<protein>
    <recommendedName>
        <fullName evidence="15">Protein kinase domain-containing protein</fullName>
    </recommendedName>
</protein>
<evidence type="ECO:0000256" key="13">
    <source>
        <dbReference type="SAM" id="Phobius"/>
    </source>
</evidence>
<keyword evidence="17" id="KW-1185">Reference proteome</keyword>
<feature type="signal peptide" evidence="14">
    <location>
        <begin position="1"/>
        <end position="25"/>
    </location>
</feature>
<feature type="binding site" evidence="12">
    <location>
        <position position="402"/>
    </location>
    <ligand>
        <name>ATP</name>
        <dbReference type="ChEBI" id="CHEBI:30616"/>
    </ligand>
</feature>
<dbReference type="PROSITE" id="PS00108">
    <property type="entry name" value="PROTEIN_KINASE_ST"/>
    <property type="match status" value="1"/>
</dbReference>
<keyword evidence="2" id="KW-0723">Serine/threonine-protein kinase</keyword>
<evidence type="ECO:0000256" key="4">
    <source>
        <dbReference type="ARBA" id="ARBA00022692"/>
    </source>
</evidence>
<evidence type="ECO:0000256" key="7">
    <source>
        <dbReference type="ARBA" id="ARBA00022777"/>
    </source>
</evidence>
<evidence type="ECO:0000256" key="14">
    <source>
        <dbReference type="SAM" id="SignalP"/>
    </source>
</evidence>
<name>A0A5J4ZIG0_9ASTE</name>
<evidence type="ECO:0000256" key="8">
    <source>
        <dbReference type="ARBA" id="ARBA00022840"/>
    </source>
</evidence>
<feature type="chain" id="PRO_5023936699" description="Protein kinase domain-containing protein" evidence="14">
    <location>
        <begin position="26"/>
        <end position="667"/>
    </location>
</feature>
<evidence type="ECO:0000256" key="11">
    <source>
        <dbReference type="ARBA" id="ARBA00023180"/>
    </source>
</evidence>
<dbReference type="CDD" id="cd14066">
    <property type="entry name" value="STKc_IRAK"/>
    <property type="match status" value="1"/>
</dbReference>
<dbReference type="Proteomes" id="UP000325577">
    <property type="component" value="Linkage Group LG8"/>
</dbReference>
<keyword evidence="6 12" id="KW-0547">Nucleotide-binding</keyword>